<dbReference type="Pfam" id="PF04720">
    <property type="entry name" value="PDDEXK_6"/>
    <property type="match status" value="1"/>
</dbReference>
<keyword evidence="5" id="KW-1185">Reference proteome</keyword>
<evidence type="ECO:0000256" key="1">
    <source>
        <dbReference type="SAM" id="MobiDB-lite"/>
    </source>
</evidence>
<gene>
    <name evidence="4" type="ORF">NCGR_LOCUS14283</name>
</gene>
<dbReference type="Pfam" id="PF26130">
    <property type="entry name" value="PB1-like"/>
    <property type="match status" value="1"/>
</dbReference>
<feature type="chain" id="PRO_5032763672" description="PB1-like domain-containing protein" evidence="2">
    <location>
        <begin position="29"/>
        <end position="1072"/>
    </location>
</feature>
<feature type="domain" description="PB1-like" evidence="3">
    <location>
        <begin position="502"/>
        <end position="603"/>
    </location>
</feature>
<feature type="region of interest" description="Disordered" evidence="1">
    <location>
        <begin position="162"/>
        <end position="243"/>
    </location>
</feature>
<evidence type="ECO:0000313" key="5">
    <source>
        <dbReference type="Proteomes" id="UP000604825"/>
    </source>
</evidence>
<protein>
    <recommendedName>
        <fullName evidence="3">PB1-like domain-containing protein</fullName>
    </recommendedName>
</protein>
<name>A0A811NF61_9POAL</name>
<dbReference type="InterPro" id="IPR058594">
    <property type="entry name" value="PB1-like_dom_pln"/>
</dbReference>
<proteinExistence type="predicted"/>
<dbReference type="Proteomes" id="UP000604825">
    <property type="component" value="Unassembled WGS sequence"/>
</dbReference>
<dbReference type="NCBIfam" id="TIGR01615">
    <property type="entry name" value="A_thal_3542"/>
    <property type="match status" value="1"/>
</dbReference>
<evidence type="ECO:0000259" key="3">
    <source>
        <dbReference type="Pfam" id="PF26130"/>
    </source>
</evidence>
<organism evidence="4 5">
    <name type="scientific">Miscanthus lutarioriparius</name>
    <dbReference type="NCBI Taxonomy" id="422564"/>
    <lineage>
        <taxon>Eukaryota</taxon>
        <taxon>Viridiplantae</taxon>
        <taxon>Streptophyta</taxon>
        <taxon>Embryophyta</taxon>
        <taxon>Tracheophyta</taxon>
        <taxon>Spermatophyta</taxon>
        <taxon>Magnoliopsida</taxon>
        <taxon>Liliopsida</taxon>
        <taxon>Poales</taxon>
        <taxon>Poaceae</taxon>
        <taxon>PACMAD clade</taxon>
        <taxon>Panicoideae</taxon>
        <taxon>Andropogonodae</taxon>
        <taxon>Andropogoneae</taxon>
        <taxon>Saccharinae</taxon>
        <taxon>Miscanthus</taxon>
    </lineage>
</organism>
<evidence type="ECO:0000256" key="2">
    <source>
        <dbReference type="SAM" id="SignalP"/>
    </source>
</evidence>
<feature type="compositionally biased region" description="Polar residues" evidence="1">
    <location>
        <begin position="162"/>
        <end position="175"/>
    </location>
</feature>
<accession>A0A811NF61</accession>
<reference evidence="4" key="1">
    <citation type="submission" date="2020-10" db="EMBL/GenBank/DDBJ databases">
        <authorList>
            <person name="Han B."/>
            <person name="Lu T."/>
            <person name="Zhao Q."/>
            <person name="Huang X."/>
            <person name="Zhao Y."/>
        </authorList>
    </citation>
    <scope>NUCLEOTIDE SEQUENCE</scope>
</reference>
<sequence>MHPAFVPQFHCHHLLLAAGAGPSWPVLAADSGNQQGDAQREHTPMFLSKGEQCVKELQGMEGYRLCVPISKLAVQSEDSKREHHHILIDKEVTTQERNAHVDEAVAVDESTLSLAAEFSVGGSAALPPVASQIKARKVPYHCSVMTTEEQRSKSATDAINELNVTQSSPLLQCSRNKNKRPRGVDDAEADAGSRKSSSKHIEAECPPKKLHTSKVQVEAQLTEESDINTSATQRTKRGPSKMPAGRYVITEFDPTGEPVEPKNVDGPYHTALGVIVRETVPIKYMFWHKKTKPNEKEWCVPLALKEKCWKTLKESFEFPQAYEELAKKRALHCMGISFRYFKYKLNSERVQTGTEPIWEHYPFQRPYWQQFVDWKLSEDALAMSEVNIVNSHKNDIPHHTGSRGYARKIPEWEKQLQQLAEKGVTLHTDGWNERSLRYLFARGMTFNTDGSLSFPSDAVRNLAEKIKIIQEEVANGVFKPDREDDVLTRTRNKRASRSCDDDEEFIVEFHHGGFFVGQGCKAYVDEKISWFDHSKVDTWSPLWLEDFVDQLDYPKSPSTKMYGLLPGLTLADGLRVIESYTETLVMASLLVHKVKNFVVYVDHDDNLEGLTWEDDIVENPIASLPKAISAPRSLIMLTITRKDDQVTDEGVAKGKIIAQGKRAEKGKLLDYDNDVSIDEEGLQLLEFDGEWEGNLGSVEVLRKAVTEYSIKERVKKNYSKNEQKRLKAHHEEGCPWKLYGSVDSSAHGMVLKTYNGTHTCHKKWKLLHLLQVEPPGGRVADRGALRQGLRLRADIRRAVADGLRALGYDAAVCTSRWDKTPSHPAGEHEYIDAVVVESGSGAGATFRLVVEVDFRSEFEVARPTKAYRAALQALPPLFVGTPDRLGRIVAVVAEAARQSLRKRGLHFPPWRKHEYMRAKWLSPHARSSSPDKTPAPALATPISAATFSGEFELVFDEKPKAADDDIPDGGEDKKITVVVSPSPSPWRPEEPGAASKLNPQPPPGWRPCCCWPADQPKNRTETLRLSGSKKNFPFFPLRQNSEDFPSRLSIRPRAGSGVLAVFWLLGTVMSVL</sequence>
<dbReference type="EMBL" id="CAJGYO010000003">
    <property type="protein sequence ID" value="CAD6220863.1"/>
    <property type="molecule type" value="Genomic_DNA"/>
</dbReference>
<dbReference type="AlphaFoldDB" id="A0A811NF61"/>
<comment type="caution">
    <text evidence="4">The sequence shown here is derived from an EMBL/GenBank/DDBJ whole genome shotgun (WGS) entry which is preliminary data.</text>
</comment>
<dbReference type="PANTHER" id="PTHR31579">
    <property type="entry name" value="OS03G0796600 PROTEIN"/>
    <property type="match status" value="1"/>
</dbReference>
<dbReference type="InterPro" id="IPR006502">
    <property type="entry name" value="PDDEXK-like"/>
</dbReference>
<dbReference type="PANTHER" id="PTHR31579:SF38">
    <property type="entry name" value="PLANT-SPECIFIC DOMAIN TIGR01615 FAMILY PROTEIN"/>
    <property type="match status" value="1"/>
</dbReference>
<feature type="signal peptide" evidence="2">
    <location>
        <begin position="1"/>
        <end position="28"/>
    </location>
</feature>
<keyword evidence="2" id="KW-0732">Signal</keyword>
<evidence type="ECO:0000313" key="4">
    <source>
        <dbReference type="EMBL" id="CAD6220863.1"/>
    </source>
</evidence>
<dbReference type="OrthoDB" id="695246at2759"/>
<feature type="region of interest" description="Disordered" evidence="1">
    <location>
        <begin position="977"/>
        <end position="1001"/>
    </location>
</feature>